<dbReference type="NCBIfam" id="TIGR00460">
    <property type="entry name" value="fmt"/>
    <property type="match status" value="1"/>
</dbReference>
<dbReference type="EC" id="2.1.2.9" evidence="2 5"/>
<dbReference type="GO" id="GO:0005829">
    <property type="term" value="C:cytosol"/>
    <property type="evidence" value="ECO:0007669"/>
    <property type="project" value="TreeGrafter"/>
</dbReference>
<feature type="compositionally biased region" description="Basic residues" evidence="6">
    <location>
        <begin position="10"/>
        <end position="19"/>
    </location>
</feature>
<dbReference type="Pfam" id="PF00551">
    <property type="entry name" value="Formyl_trans_N"/>
    <property type="match status" value="1"/>
</dbReference>
<dbReference type="CDD" id="cd08704">
    <property type="entry name" value="Met_tRNA_FMT_C"/>
    <property type="match status" value="1"/>
</dbReference>
<dbReference type="InterPro" id="IPR036477">
    <property type="entry name" value="Formyl_transf_N_sf"/>
</dbReference>
<evidence type="ECO:0000259" key="8">
    <source>
        <dbReference type="Pfam" id="PF02911"/>
    </source>
</evidence>
<sequence>MTSWSSRSTRTSRSRSRSPRSRESPRRGSSLRVLFLGTPDFAATVLSSLLESKHEVVGVMTQPPRPTGRGLQLSDPPAARLARAHGVPVFQPEKIHRPESLDALRAVDPEIIVTAAFGRILRKSLLQLPPRGCWNVHTSLLPRHRGAAPVPAAILAGDSWTGVTLFELDAGMDTGPLLAQRVTPIGSEETAGALTGRLAQLGGELLVESLTAEERASLPRLPQPEDGATYTRMLAKEDGRVPWNRPAEQVDRWIRAVTPWPGAFSFVLGRRVIVHRAEVLHTMPLGIAPGTVVATQAGIDVACLPGAVRLTSVQQEGKRSQPADAWARGARLGPGSVLGTEPADSR</sequence>
<dbReference type="InterPro" id="IPR005794">
    <property type="entry name" value="Fmt"/>
</dbReference>
<dbReference type="InterPro" id="IPR005793">
    <property type="entry name" value="Formyl_trans_C"/>
</dbReference>
<dbReference type="SUPFAM" id="SSF50486">
    <property type="entry name" value="FMT C-terminal domain-like"/>
    <property type="match status" value="1"/>
</dbReference>
<evidence type="ECO:0000256" key="4">
    <source>
        <dbReference type="ARBA" id="ARBA00022917"/>
    </source>
</evidence>
<evidence type="ECO:0000256" key="5">
    <source>
        <dbReference type="HAMAP-Rule" id="MF_00182"/>
    </source>
</evidence>
<dbReference type="HAMAP" id="MF_00182">
    <property type="entry name" value="Formyl_trans"/>
    <property type="match status" value="1"/>
</dbReference>
<comment type="catalytic activity">
    <reaction evidence="5">
        <text>L-methionyl-tRNA(fMet) + (6R)-10-formyltetrahydrofolate = N-formyl-L-methionyl-tRNA(fMet) + (6S)-5,6,7,8-tetrahydrofolate + H(+)</text>
        <dbReference type="Rhea" id="RHEA:24380"/>
        <dbReference type="Rhea" id="RHEA-COMP:9952"/>
        <dbReference type="Rhea" id="RHEA-COMP:9953"/>
        <dbReference type="ChEBI" id="CHEBI:15378"/>
        <dbReference type="ChEBI" id="CHEBI:57453"/>
        <dbReference type="ChEBI" id="CHEBI:78530"/>
        <dbReference type="ChEBI" id="CHEBI:78844"/>
        <dbReference type="ChEBI" id="CHEBI:195366"/>
        <dbReference type="EC" id="2.1.2.9"/>
    </reaction>
</comment>
<evidence type="ECO:0000313" key="9">
    <source>
        <dbReference type="EMBL" id="MCA9726413.1"/>
    </source>
</evidence>
<dbReference type="Proteomes" id="UP000697710">
    <property type="component" value="Unassembled WGS sequence"/>
</dbReference>
<feature type="region of interest" description="Disordered" evidence="6">
    <location>
        <begin position="314"/>
        <end position="346"/>
    </location>
</feature>
<dbReference type="Gene3D" id="3.40.50.12230">
    <property type="match status" value="1"/>
</dbReference>
<feature type="domain" description="Formyl transferase C-terminal" evidence="8">
    <location>
        <begin position="234"/>
        <end position="330"/>
    </location>
</feature>
<keyword evidence="4 5" id="KW-0648">Protein biosynthesis</keyword>
<evidence type="ECO:0000256" key="1">
    <source>
        <dbReference type="ARBA" id="ARBA00010699"/>
    </source>
</evidence>
<feature type="binding site" evidence="5">
    <location>
        <begin position="139"/>
        <end position="142"/>
    </location>
    <ligand>
        <name>(6S)-5,6,7,8-tetrahydrofolate</name>
        <dbReference type="ChEBI" id="CHEBI:57453"/>
    </ligand>
</feature>
<dbReference type="PANTHER" id="PTHR11138">
    <property type="entry name" value="METHIONYL-TRNA FORMYLTRANSFERASE"/>
    <property type="match status" value="1"/>
</dbReference>
<evidence type="ECO:0000313" key="10">
    <source>
        <dbReference type="Proteomes" id="UP000697710"/>
    </source>
</evidence>
<protein>
    <recommendedName>
        <fullName evidence="2 5">Methionyl-tRNA formyltransferase</fullName>
        <ecNumber evidence="2 5">2.1.2.9</ecNumber>
    </recommendedName>
</protein>
<feature type="domain" description="Formyl transferase N-terminal" evidence="7">
    <location>
        <begin position="32"/>
        <end position="209"/>
    </location>
</feature>
<proteinExistence type="inferred from homology"/>
<dbReference type="InterPro" id="IPR011034">
    <property type="entry name" value="Formyl_transferase-like_C_sf"/>
</dbReference>
<evidence type="ECO:0000256" key="3">
    <source>
        <dbReference type="ARBA" id="ARBA00022679"/>
    </source>
</evidence>
<dbReference type="InterPro" id="IPR041711">
    <property type="entry name" value="Met-tRNA-FMT_N"/>
</dbReference>
<name>A0A956LW33_UNCEI</name>
<dbReference type="Pfam" id="PF02911">
    <property type="entry name" value="Formyl_trans_C"/>
    <property type="match status" value="1"/>
</dbReference>
<dbReference type="SUPFAM" id="SSF53328">
    <property type="entry name" value="Formyltransferase"/>
    <property type="match status" value="1"/>
</dbReference>
<keyword evidence="3 5" id="KW-0808">Transferase</keyword>
<comment type="caution">
    <text evidence="9">The sequence shown here is derived from an EMBL/GenBank/DDBJ whole genome shotgun (WGS) entry which is preliminary data.</text>
</comment>
<dbReference type="PANTHER" id="PTHR11138:SF5">
    <property type="entry name" value="METHIONYL-TRNA FORMYLTRANSFERASE, MITOCHONDRIAL"/>
    <property type="match status" value="1"/>
</dbReference>
<gene>
    <name evidence="5 9" type="primary">fmt</name>
    <name evidence="9" type="ORF">KC729_01940</name>
</gene>
<dbReference type="InterPro" id="IPR044135">
    <property type="entry name" value="Met-tRNA-FMT_C"/>
</dbReference>
<dbReference type="GO" id="GO:0004479">
    <property type="term" value="F:methionyl-tRNA formyltransferase activity"/>
    <property type="evidence" value="ECO:0007669"/>
    <property type="project" value="UniProtKB-UniRule"/>
</dbReference>
<organism evidence="9 10">
    <name type="scientific">Eiseniibacteriota bacterium</name>
    <dbReference type="NCBI Taxonomy" id="2212470"/>
    <lineage>
        <taxon>Bacteria</taxon>
        <taxon>Candidatus Eiseniibacteriota</taxon>
    </lineage>
</organism>
<reference evidence="9" key="2">
    <citation type="journal article" date="2021" name="Microbiome">
        <title>Successional dynamics and alternative stable states in a saline activated sludge microbial community over 9 years.</title>
        <authorList>
            <person name="Wang Y."/>
            <person name="Ye J."/>
            <person name="Ju F."/>
            <person name="Liu L."/>
            <person name="Boyd J.A."/>
            <person name="Deng Y."/>
            <person name="Parks D.H."/>
            <person name="Jiang X."/>
            <person name="Yin X."/>
            <person name="Woodcroft B.J."/>
            <person name="Tyson G.W."/>
            <person name="Hugenholtz P."/>
            <person name="Polz M.F."/>
            <person name="Zhang T."/>
        </authorList>
    </citation>
    <scope>NUCLEOTIDE SEQUENCE</scope>
    <source>
        <strain evidence="9">HKST-UBA01</strain>
    </source>
</reference>
<evidence type="ECO:0000256" key="6">
    <source>
        <dbReference type="SAM" id="MobiDB-lite"/>
    </source>
</evidence>
<dbReference type="CDD" id="cd08646">
    <property type="entry name" value="FMT_core_Met-tRNA-FMT_N"/>
    <property type="match status" value="1"/>
</dbReference>
<dbReference type="InterPro" id="IPR002376">
    <property type="entry name" value="Formyl_transf_N"/>
</dbReference>
<dbReference type="AlphaFoldDB" id="A0A956LW33"/>
<comment type="function">
    <text evidence="5">Attaches a formyl group to the free amino group of methionyl-tRNA(fMet). The formyl group appears to play a dual role in the initiator identity of N-formylmethionyl-tRNA by promoting its recognition by IF2 and preventing the misappropriation of this tRNA by the elongation apparatus.</text>
</comment>
<dbReference type="EMBL" id="JAGQHR010000028">
    <property type="protein sequence ID" value="MCA9726413.1"/>
    <property type="molecule type" value="Genomic_DNA"/>
</dbReference>
<evidence type="ECO:0000259" key="7">
    <source>
        <dbReference type="Pfam" id="PF00551"/>
    </source>
</evidence>
<comment type="similarity">
    <text evidence="1 5">Belongs to the Fmt family.</text>
</comment>
<reference evidence="9" key="1">
    <citation type="submission" date="2020-04" db="EMBL/GenBank/DDBJ databases">
        <authorList>
            <person name="Zhang T."/>
        </authorList>
    </citation>
    <scope>NUCLEOTIDE SEQUENCE</scope>
    <source>
        <strain evidence="9">HKST-UBA01</strain>
    </source>
</reference>
<feature type="region of interest" description="Disordered" evidence="6">
    <location>
        <begin position="1"/>
        <end position="28"/>
    </location>
</feature>
<accession>A0A956LW33</accession>
<evidence type="ECO:0000256" key="2">
    <source>
        <dbReference type="ARBA" id="ARBA00012261"/>
    </source>
</evidence>